<dbReference type="Proteomes" id="UP000179153">
    <property type="component" value="Unassembled WGS sequence"/>
</dbReference>
<organism evidence="3 4">
    <name type="scientific">Candidatus Spechtbacteria bacterium RIFCSPLOWO2_01_FULL_46_10</name>
    <dbReference type="NCBI Taxonomy" id="1802163"/>
    <lineage>
        <taxon>Bacteria</taxon>
        <taxon>Candidatus Spechtiibacteriota</taxon>
    </lineage>
</organism>
<sequence>MTKSKPTTKVENPDMKKKQELLLDLIAPAALKVDASYVRVGDIYARTLFVYNYPRFLNQNWLAPIINLGRTVDISMHVHPMPTGEVLRKLQRQLTSVQAEMLEREEKGLIRDPVLEAAQRNIENLRDHLQTSEEKMFKFGLYLIIYGKAQNEIDDAENEIRSILESKLVLIKPALYQQTAGFEAALPLGYDMLAMNTQLNTSPLSSALPFVSFDLSSDKGILYGINRHNSSLILFDRFSLENANTVLLGTSGGGKSYAVKLEILRSMMLGNDVIVIDPENEYQYLAEAAGGSFFHVSLTGRDHINPFDLPPVAPNERAEDVLRSNIITVIGLLKVMLGYMSPEEESVLNEAINQTYAARDITPDRKNFEGVTPPLMGDLQTELENMKGGESLALRLQKYTSGVYSGFLNQQSNINLNKQLVIFNIRDMEDELRPVAMYMIINYIWANIRRELKRRILAIDEAWWMLQHEASAAFLFGIVKRARKYFLGVTTISQDIADFMRSDYGQAIISNSSLQMLMKQSPAVIDAIQRTFNLTDEEKFLLLEANVGEGLFFAGTKHVAIKVVASYIEDQIITSDPEQLLKIKKAREEL</sequence>
<dbReference type="EMBL" id="MHOI01000002">
    <property type="protein sequence ID" value="OGZ62108.1"/>
    <property type="molecule type" value="Genomic_DNA"/>
</dbReference>
<evidence type="ECO:0000256" key="1">
    <source>
        <dbReference type="SAM" id="Coils"/>
    </source>
</evidence>
<evidence type="ECO:0000259" key="2">
    <source>
        <dbReference type="Pfam" id="PF19044"/>
    </source>
</evidence>
<dbReference type="Pfam" id="PF19044">
    <property type="entry name" value="P-loop_TraG"/>
    <property type="match status" value="1"/>
</dbReference>
<keyword evidence="1" id="KW-0175">Coiled coil</keyword>
<dbReference type="Gene3D" id="1.10.8.730">
    <property type="match status" value="1"/>
</dbReference>
<protein>
    <submittedName>
        <fullName evidence="3">Conjugal transfer protein TraC</fullName>
    </submittedName>
</protein>
<dbReference type="NCBIfam" id="NF045971">
    <property type="entry name" value="conju_CD1110"/>
    <property type="match status" value="1"/>
</dbReference>
<dbReference type="SUPFAM" id="SSF52540">
    <property type="entry name" value="P-loop containing nucleoside triphosphate hydrolases"/>
    <property type="match status" value="1"/>
</dbReference>
<evidence type="ECO:0000313" key="3">
    <source>
        <dbReference type="EMBL" id="OGZ62108.1"/>
    </source>
</evidence>
<name>A0A1G2HJN1_9BACT</name>
<proteinExistence type="predicted"/>
<dbReference type="InterPro" id="IPR027417">
    <property type="entry name" value="P-loop_NTPase"/>
</dbReference>
<dbReference type="PANTHER" id="PTHR30121">
    <property type="entry name" value="UNCHARACTERIZED PROTEIN YJGR-RELATED"/>
    <property type="match status" value="1"/>
</dbReference>
<dbReference type="STRING" id="1802163.A2932_00515"/>
<reference evidence="3 4" key="1">
    <citation type="journal article" date="2016" name="Nat. Commun.">
        <title>Thousands of microbial genomes shed light on interconnected biogeochemical processes in an aquifer system.</title>
        <authorList>
            <person name="Anantharaman K."/>
            <person name="Brown C.T."/>
            <person name="Hug L.A."/>
            <person name="Sharon I."/>
            <person name="Castelle C.J."/>
            <person name="Probst A.J."/>
            <person name="Thomas B.C."/>
            <person name="Singh A."/>
            <person name="Wilkins M.J."/>
            <person name="Karaoz U."/>
            <person name="Brodie E.L."/>
            <person name="Williams K.H."/>
            <person name="Hubbard S.S."/>
            <person name="Banfield J.F."/>
        </authorList>
    </citation>
    <scope>NUCLEOTIDE SEQUENCE [LARGE SCALE GENOMIC DNA]</scope>
</reference>
<accession>A0A1G2HJN1</accession>
<feature type="coiled-coil region" evidence="1">
    <location>
        <begin position="87"/>
        <end position="166"/>
    </location>
</feature>
<comment type="caution">
    <text evidence="3">The sequence shown here is derived from an EMBL/GenBank/DDBJ whole genome shotgun (WGS) entry which is preliminary data.</text>
</comment>
<dbReference type="InterPro" id="IPR051162">
    <property type="entry name" value="T4SS_component"/>
</dbReference>
<feature type="domain" description="TraG P-loop" evidence="2">
    <location>
        <begin position="240"/>
        <end position="547"/>
    </location>
</feature>
<dbReference type="AlphaFoldDB" id="A0A1G2HJN1"/>
<dbReference type="InterPro" id="IPR043964">
    <property type="entry name" value="P-loop_TraG"/>
</dbReference>
<evidence type="ECO:0000313" key="4">
    <source>
        <dbReference type="Proteomes" id="UP000179153"/>
    </source>
</evidence>
<gene>
    <name evidence="3" type="ORF">A2932_00515</name>
</gene>
<dbReference type="Gene3D" id="3.40.50.300">
    <property type="entry name" value="P-loop containing nucleotide triphosphate hydrolases"/>
    <property type="match status" value="1"/>
</dbReference>
<dbReference type="PANTHER" id="PTHR30121:SF6">
    <property type="entry name" value="SLR6007 PROTEIN"/>
    <property type="match status" value="1"/>
</dbReference>